<comment type="cofactor">
    <cofactor evidence="14 15">
        <name>Mn(2+)</name>
        <dbReference type="ChEBI" id="CHEBI:29035"/>
    </cofactor>
    <cofactor evidence="14 15">
        <name>Mg(2+)</name>
        <dbReference type="ChEBI" id="CHEBI:18420"/>
    </cofactor>
    <text evidence="14 15">Manganese or magnesium. Binds 1 divalent metal ion per monomer in the absence of substrate. May bind a second metal ion after substrate binding.</text>
</comment>
<evidence type="ECO:0000259" key="17">
    <source>
        <dbReference type="PROSITE" id="PS51975"/>
    </source>
</evidence>
<dbReference type="NCBIfam" id="NF000595">
    <property type="entry name" value="PRK00015.1-3"/>
    <property type="match status" value="1"/>
</dbReference>
<evidence type="ECO:0000256" key="13">
    <source>
        <dbReference type="ARBA" id="ARBA00023211"/>
    </source>
</evidence>
<keyword evidence="19" id="KW-1185">Reference proteome</keyword>
<dbReference type="GO" id="GO:0004523">
    <property type="term" value="F:RNA-DNA hybrid ribonuclease activity"/>
    <property type="evidence" value="ECO:0007669"/>
    <property type="project" value="UniProtKB-UniRule"/>
</dbReference>
<dbReference type="EMBL" id="CP045798">
    <property type="protein sequence ID" value="QNB48316.1"/>
    <property type="molecule type" value="Genomic_DNA"/>
</dbReference>
<dbReference type="SUPFAM" id="SSF53098">
    <property type="entry name" value="Ribonuclease H-like"/>
    <property type="match status" value="1"/>
</dbReference>
<evidence type="ECO:0000256" key="6">
    <source>
        <dbReference type="ARBA" id="ARBA00012180"/>
    </source>
</evidence>
<keyword evidence="13 14" id="KW-0464">Manganese</keyword>
<feature type="binding site" evidence="14 15">
    <location>
        <position position="174"/>
    </location>
    <ligand>
        <name>a divalent metal cation</name>
        <dbReference type="ChEBI" id="CHEBI:60240"/>
    </ligand>
</feature>
<dbReference type="GO" id="GO:0006298">
    <property type="term" value="P:mismatch repair"/>
    <property type="evidence" value="ECO:0007669"/>
    <property type="project" value="TreeGrafter"/>
</dbReference>
<dbReference type="NCBIfam" id="NF000594">
    <property type="entry name" value="PRK00015.1-1"/>
    <property type="match status" value="1"/>
</dbReference>
<dbReference type="Proteomes" id="UP000515847">
    <property type="component" value="Chromosome"/>
</dbReference>
<gene>
    <name evidence="14" type="primary">rnhB</name>
    <name evidence="18" type="ORF">BR63_06135</name>
</gene>
<dbReference type="AlphaFoldDB" id="A0A7G6E8B2"/>
<feature type="binding site" evidence="14 15">
    <location>
        <position position="83"/>
    </location>
    <ligand>
        <name>a divalent metal cation</name>
        <dbReference type="ChEBI" id="CHEBI:60240"/>
    </ligand>
</feature>
<dbReference type="HAMAP" id="MF_00052_B">
    <property type="entry name" value="RNase_HII_B"/>
    <property type="match status" value="1"/>
</dbReference>
<dbReference type="OrthoDB" id="9803420at2"/>
<evidence type="ECO:0000256" key="14">
    <source>
        <dbReference type="HAMAP-Rule" id="MF_00052"/>
    </source>
</evidence>
<feature type="domain" description="RNase H type-2" evidence="17">
    <location>
        <begin position="76"/>
        <end position="263"/>
    </location>
</feature>
<evidence type="ECO:0000256" key="4">
    <source>
        <dbReference type="ARBA" id="ARBA00004496"/>
    </source>
</evidence>
<keyword evidence="12 14" id="KW-0378">Hydrolase</keyword>
<comment type="similarity">
    <text evidence="5 14 16">Belongs to the RNase HII family.</text>
</comment>
<comment type="function">
    <text evidence="3 14 16">Endonuclease that specifically degrades the RNA of RNA-DNA hybrids.</text>
</comment>
<dbReference type="GO" id="GO:0005737">
    <property type="term" value="C:cytoplasm"/>
    <property type="evidence" value="ECO:0007669"/>
    <property type="project" value="UniProtKB-SubCell"/>
</dbReference>
<dbReference type="PANTHER" id="PTHR10954:SF18">
    <property type="entry name" value="RIBONUCLEASE HII"/>
    <property type="match status" value="1"/>
</dbReference>
<keyword evidence="10 14" id="KW-0479">Metal-binding</keyword>
<dbReference type="InterPro" id="IPR001352">
    <property type="entry name" value="RNase_HII/HIII"/>
</dbReference>
<evidence type="ECO:0000256" key="16">
    <source>
        <dbReference type="RuleBase" id="RU003515"/>
    </source>
</evidence>
<keyword evidence="11 14" id="KW-0255">Endonuclease</keyword>
<evidence type="ECO:0000256" key="7">
    <source>
        <dbReference type="ARBA" id="ARBA00019179"/>
    </source>
</evidence>
<evidence type="ECO:0000256" key="1">
    <source>
        <dbReference type="ARBA" id="ARBA00000077"/>
    </source>
</evidence>
<evidence type="ECO:0000256" key="8">
    <source>
        <dbReference type="ARBA" id="ARBA00022490"/>
    </source>
</evidence>
<evidence type="ECO:0000256" key="10">
    <source>
        <dbReference type="ARBA" id="ARBA00022723"/>
    </source>
</evidence>
<accession>A0A7G6E8B2</accession>
<comment type="subcellular location">
    <subcellularLocation>
        <location evidence="4 14">Cytoplasm</location>
    </subcellularLocation>
</comment>
<dbReference type="FunFam" id="3.30.420.10:FF:000006">
    <property type="entry name" value="Ribonuclease HII"/>
    <property type="match status" value="1"/>
</dbReference>
<evidence type="ECO:0000313" key="18">
    <source>
        <dbReference type="EMBL" id="QNB48316.1"/>
    </source>
</evidence>
<dbReference type="InterPro" id="IPR024567">
    <property type="entry name" value="RNase_HII/HIII_dom"/>
</dbReference>
<dbReference type="PROSITE" id="PS51975">
    <property type="entry name" value="RNASE_H_2"/>
    <property type="match status" value="1"/>
</dbReference>
<evidence type="ECO:0000256" key="5">
    <source>
        <dbReference type="ARBA" id="ARBA00007383"/>
    </source>
</evidence>
<name>A0A7G6E8B2_THEFR</name>
<keyword evidence="8 14" id="KW-0963">Cytoplasm</keyword>
<dbReference type="InterPro" id="IPR012337">
    <property type="entry name" value="RNaseH-like_sf"/>
</dbReference>
<protein>
    <recommendedName>
        <fullName evidence="7 14">Ribonuclease HII</fullName>
        <shortName evidence="14">RNase HII</shortName>
        <ecNumber evidence="6 14">3.1.26.4</ecNumber>
    </recommendedName>
</protein>
<dbReference type="RefSeq" id="WP_153802099.1">
    <property type="nucleotide sequence ID" value="NZ_CP045798.1"/>
</dbReference>
<dbReference type="PANTHER" id="PTHR10954">
    <property type="entry name" value="RIBONUCLEASE H2 SUBUNIT A"/>
    <property type="match status" value="1"/>
</dbReference>
<keyword evidence="9 14" id="KW-0540">Nuclease</keyword>
<evidence type="ECO:0000256" key="12">
    <source>
        <dbReference type="ARBA" id="ARBA00022801"/>
    </source>
</evidence>
<feature type="binding site" evidence="14 15">
    <location>
        <position position="82"/>
    </location>
    <ligand>
        <name>a divalent metal cation</name>
        <dbReference type="ChEBI" id="CHEBI:60240"/>
    </ligand>
</feature>
<dbReference type="Pfam" id="PF01351">
    <property type="entry name" value="RNase_HII"/>
    <property type="match status" value="1"/>
</dbReference>
<dbReference type="KEGG" id="tfr:BR63_06135"/>
<sequence>MMELRRLTIEEIRKMLSTAPREALPLIMARFQQDARKGVQTLLRRYQKELASQIAEEERLSILWEKETDLRKNGYTHIAGLDEAGRGPLAGPVVAACVVLPSGCSLPGLNDSKQLTLDARSKLAELIKEQCIAWSIGICDHQEIDRINIYQATIKAMVKAVQSLKIQPDYLIIDALKLPLNIPQEGIVQGDCKCAAIAAASIIAKTYRDRVMDVLDQIYPQYGFKEHKGYATPRHVEAIRRYGPCEIHRQSFMQKIMKSYNNR</sequence>
<evidence type="ECO:0000313" key="19">
    <source>
        <dbReference type="Proteomes" id="UP000515847"/>
    </source>
</evidence>
<dbReference type="GO" id="GO:0032299">
    <property type="term" value="C:ribonuclease H2 complex"/>
    <property type="evidence" value="ECO:0007669"/>
    <property type="project" value="TreeGrafter"/>
</dbReference>
<dbReference type="InterPro" id="IPR036397">
    <property type="entry name" value="RNaseH_sf"/>
</dbReference>
<comment type="cofactor">
    <cofactor evidence="2">
        <name>Mg(2+)</name>
        <dbReference type="ChEBI" id="CHEBI:18420"/>
    </cofactor>
</comment>
<comment type="catalytic activity">
    <reaction evidence="1 14 15 16">
        <text>Endonucleolytic cleavage to 5'-phosphomonoester.</text>
        <dbReference type="EC" id="3.1.26.4"/>
    </reaction>
</comment>
<evidence type="ECO:0000256" key="3">
    <source>
        <dbReference type="ARBA" id="ARBA00004065"/>
    </source>
</evidence>
<evidence type="ECO:0000256" key="15">
    <source>
        <dbReference type="PROSITE-ProRule" id="PRU01319"/>
    </source>
</evidence>
<dbReference type="GO" id="GO:0003723">
    <property type="term" value="F:RNA binding"/>
    <property type="evidence" value="ECO:0007669"/>
    <property type="project" value="UniProtKB-UniRule"/>
</dbReference>
<evidence type="ECO:0000256" key="11">
    <source>
        <dbReference type="ARBA" id="ARBA00022759"/>
    </source>
</evidence>
<reference evidence="18 19" key="1">
    <citation type="journal article" date="2019" name="Front. Microbiol.">
        <title>Thermoanaerosceptrum fracticalcis gen. nov. sp. nov., a Novel Fumarate-Fermenting Microorganism From a Deep Fractured Carbonate Aquifer of the US Great Basin.</title>
        <authorList>
            <person name="Hamilton-Brehm S.D."/>
            <person name="Stewart L.E."/>
            <person name="Zavarin M."/>
            <person name="Caldwell M."/>
            <person name="Lawson P.A."/>
            <person name="Onstott T.C."/>
            <person name="Grzymski J."/>
            <person name="Neveux I."/>
            <person name="Lollar B.S."/>
            <person name="Russell C.E."/>
            <person name="Moser D.P."/>
        </authorList>
    </citation>
    <scope>NUCLEOTIDE SEQUENCE [LARGE SCALE GENOMIC DNA]</scope>
    <source>
        <strain evidence="18 19">DRI-13</strain>
    </source>
</reference>
<proteinExistence type="inferred from homology"/>
<dbReference type="GO" id="GO:0030145">
    <property type="term" value="F:manganese ion binding"/>
    <property type="evidence" value="ECO:0007669"/>
    <property type="project" value="UniProtKB-UniRule"/>
</dbReference>
<dbReference type="InterPro" id="IPR022898">
    <property type="entry name" value="RNase_HII"/>
</dbReference>
<evidence type="ECO:0000256" key="9">
    <source>
        <dbReference type="ARBA" id="ARBA00022722"/>
    </source>
</evidence>
<dbReference type="GO" id="GO:0043137">
    <property type="term" value="P:DNA replication, removal of RNA primer"/>
    <property type="evidence" value="ECO:0007669"/>
    <property type="project" value="TreeGrafter"/>
</dbReference>
<organism evidence="18 19">
    <name type="scientific">Thermanaerosceptrum fracticalcis</name>
    <dbReference type="NCBI Taxonomy" id="1712410"/>
    <lineage>
        <taxon>Bacteria</taxon>
        <taxon>Bacillati</taxon>
        <taxon>Bacillota</taxon>
        <taxon>Clostridia</taxon>
        <taxon>Eubacteriales</taxon>
        <taxon>Peptococcaceae</taxon>
        <taxon>Thermanaerosceptrum</taxon>
    </lineage>
</organism>
<dbReference type="EC" id="3.1.26.4" evidence="6 14"/>
<dbReference type="Gene3D" id="3.30.420.10">
    <property type="entry name" value="Ribonuclease H-like superfamily/Ribonuclease H"/>
    <property type="match status" value="1"/>
</dbReference>
<dbReference type="CDD" id="cd07182">
    <property type="entry name" value="RNase_HII_bacteria_HII_like"/>
    <property type="match status" value="1"/>
</dbReference>
<evidence type="ECO:0000256" key="2">
    <source>
        <dbReference type="ARBA" id="ARBA00001946"/>
    </source>
</evidence>